<evidence type="ECO:0000313" key="2">
    <source>
        <dbReference type="EMBL" id="TFK96722.1"/>
    </source>
</evidence>
<protein>
    <submittedName>
        <fullName evidence="2">Uncharacterized protein</fullName>
    </submittedName>
</protein>
<evidence type="ECO:0000313" key="3">
    <source>
        <dbReference type="Proteomes" id="UP000305067"/>
    </source>
</evidence>
<name>A0A5C3Q440_9AGAR</name>
<proteinExistence type="predicted"/>
<evidence type="ECO:0000256" key="1">
    <source>
        <dbReference type="SAM" id="Phobius"/>
    </source>
</evidence>
<gene>
    <name evidence="2" type="ORF">BDV98DRAFT_575763</name>
</gene>
<keyword evidence="1" id="KW-1133">Transmembrane helix</keyword>
<feature type="non-terminal residue" evidence="2">
    <location>
        <position position="51"/>
    </location>
</feature>
<organism evidence="2 3">
    <name type="scientific">Pterulicium gracile</name>
    <dbReference type="NCBI Taxonomy" id="1884261"/>
    <lineage>
        <taxon>Eukaryota</taxon>
        <taxon>Fungi</taxon>
        <taxon>Dikarya</taxon>
        <taxon>Basidiomycota</taxon>
        <taxon>Agaricomycotina</taxon>
        <taxon>Agaricomycetes</taxon>
        <taxon>Agaricomycetidae</taxon>
        <taxon>Agaricales</taxon>
        <taxon>Pleurotineae</taxon>
        <taxon>Pterulaceae</taxon>
        <taxon>Pterulicium</taxon>
    </lineage>
</organism>
<dbReference type="EMBL" id="ML178856">
    <property type="protein sequence ID" value="TFK96722.1"/>
    <property type="molecule type" value="Genomic_DNA"/>
</dbReference>
<dbReference type="Proteomes" id="UP000305067">
    <property type="component" value="Unassembled WGS sequence"/>
</dbReference>
<accession>A0A5C3Q440</accession>
<sequence>MRHHRGLQVLGHVLWSRLTLPILLASVVLCDMSLYTMSLGNSRVSLCDFSI</sequence>
<keyword evidence="3" id="KW-1185">Reference proteome</keyword>
<reference evidence="2 3" key="1">
    <citation type="journal article" date="2019" name="Nat. Ecol. Evol.">
        <title>Megaphylogeny resolves global patterns of mushroom evolution.</title>
        <authorList>
            <person name="Varga T."/>
            <person name="Krizsan K."/>
            <person name="Foldi C."/>
            <person name="Dima B."/>
            <person name="Sanchez-Garcia M."/>
            <person name="Sanchez-Ramirez S."/>
            <person name="Szollosi G.J."/>
            <person name="Szarkandi J.G."/>
            <person name="Papp V."/>
            <person name="Albert L."/>
            <person name="Andreopoulos W."/>
            <person name="Angelini C."/>
            <person name="Antonin V."/>
            <person name="Barry K.W."/>
            <person name="Bougher N.L."/>
            <person name="Buchanan P."/>
            <person name="Buyck B."/>
            <person name="Bense V."/>
            <person name="Catcheside P."/>
            <person name="Chovatia M."/>
            <person name="Cooper J."/>
            <person name="Damon W."/>
            <person name="Desjardin D."/>
            <person name="Finy P."/>
            <person name="Geml J."/>
            <person name="Haridas S."/>
            <person name="Hughes K."/>
            <person name="Justo A."/>
            <person name="Karasinski D."/>
            <person name="Kautmanova I."/>
            <person name="Kiss B."/>
            <person name="Kocsube S."/>
            <person name="Kotiranta H."/>
            <person name="LaButti K.M."/>
            <person name="Lechner B.E."/>
            <person name="Liimatainen K."/>
            <person name="Lipzen A."/>
            <person name="Lukacs Z."/>
            <person name="Mihaltcheva S."/>
            <person name="Morgado L.N."/>
            <person name="Niskanen T."/>
            <person name="Noordeloos M.E."/>
            <person name="Ohm R.A."/>
            <person name="Ortiz-Santana B."/>
            <person name="Ovrebo C."/>
            <person name="Racz N."/>
            <person name="Riley R."/>
            <person name="Savchenko A."/>
            <person name="Shiryaev A."/>
            <person name="Soop K."/>
            <person name="Spirin V."/>
            <person name="Szebenyi C."/>
            <person name="Tomsovsky M."/>
            <person name="Tulloss R.E."/>
            <person name="Uehling J."/>
            <person name="Grigoriev I.V."/>
            <person name="Vagvolgyi C."/>
            <person name="Papp T."/>
            <person name="Martin F.M."/>
            <person name="Miettinen O."/>
            <person name="Hibbett D.S."/>
            <person name="Nagy L.G."/>
        </authorList>
    </citation>
    <scope>NUCLEOTIDE SEQUENCE [LARGE SCALE GENOMIC DNA]</scope>
    <source>
        <strain evidence="2 3">CBS 309.79</strain>
    </source>
</reference>
<dbReference type="AlphaFoldDB" id="A0A5C3Q440"/>
<keyword evidence="1" id="KW-0472">Membrane</keyword>
<keyword evidence="1" id="KW-0812">Transmembrane</keyword>
<feature type="transmembrane region" description="Helical" evidence="1">
    <location>
        <begin position="12"/>
        <end position="35"/>
    </location>
</feature>